<evidence type="ECO:0000256" key="3">
    <source>
        <dbReference type="ARBA" id="ARBA00022723"/>
    </source>
</evidence>
<comment type="subcellular location">
    <subcellularLocation>
        <location evidence="1">Periplasm</location>
    </subcellularLocation>
</comment>
<gene>
    <name evidence="11" type="ORF">EAY64_15340</name>
</gene>
<dbReference type="GO" id="GO:0009055">
    <property type="term" value="F:electron transfer activity"/>
    <property type="evidence" value="ECO:0007669"/>
    <property type="project" value="InterPro"/>
</dbReference>
<evidence type="ECO:0000256" key="1">
    <source>
        <dbReference type="ARBA" id="ARBA00004418"/>
    </source>
</evidence>
<keyword evidence="2 8" id="KW-0349">Heme</keyword>
<feature type="binding site" description="covalent" evidence="8">
    <location>
        <position position="85"/>
    </location>
    <ligand>
        <name>heme c</name>
        <dbReference type="ChEBI" id="CHEBI:61717"/>
        <label>1</label>
    </ligand>
</feature>
<dbReference type="Gene3D" id="1.10.760.10">
    <property type="entry name" value="Cytochrome c-like domain"/>
    <property type="match status" value="2"/>
</dbReference>
<name>A0A454JFJ7_9NEIS</name>
<accession>A0A454JFJ7</accession>
<dbReference type="EMBL" id="RFAR01000066">
    <property type="protein sequence ID" value="RMC94526.1"/>
    <property type="molecule type" value="Genomic_DNA"/>
</dbReference>
<keyword evidence="4" id="KW-0732">Signal</keyword>
<feature type="domain" description="Cytochrome c" evidence="10">
    <location>
        <begin position="219"/>
        <end position="371"/>
    </location>
</feature>
<evidence type="ECO:0000256" key="4">
    <source>
        <dbReference type="ARBA" id="ARBA00022729"/>
    </source>
</evidence>
<dbReference type="NCBIfam" id="TIGR04039">
    <property type="entry name" value="MXAN_0977_Heme2"/>
    <property type="match status" value="1"/>
</dbReference>
<feature type="binding site" description="axial binding residue" evidence="9">
    <location>
        <position position="239"/>
    </location>
    <ligand>
        <name>heme c</name>
        <dbReference type="ChEBI" id="CHEBI:61717"/>
        <label>2</label>
    </ligand>
    <ligandPart>
        <name>Fe</name>
        <dbReference type="ChEBI" id="CHEBI:18248"/>
    </ligandPart>
</feature>
<feature type="binding site" description="covalent" evidence="8">
    <location>
        <position position="235"/>
    </location>
    <ligand>
        <name>heme c</name>
        <dbReference type="ChEBI" id="CHEBI:61717"/>
        <label>2</label>
    </ligand>
</feature>
<evidence type="ECO:0000256" key="2">
    <source>
        <dbReference type="ARBA" id="ARBA00022617"/>
    </source>
</evidence>
<dbReference type="GO" id="GO:0020037">
    <property type="term" value="F:heme binding"/>
    <property type="evidence" value="ECO:0007669"/>
    <property type="project" value="InterPro"/>
</dbReference>
<keyword evidence="3 9" id="KW-0479">Metal-binding</keyword>
<reference evidence="11 12" key="1">
    <citation type="submission" date="2018-10" db="EMBL/GenBank/DDBJ databases">
        <title>Draft genome sequence of Aquitalea MWU14-2217 isolated from a wild cranberry bog in Provincetown, Massachusetts.</title>
        <authorList>
            <person name="Ebadzadsahrai G."/>
            <person name="Soby S."/>
        </authorList>
    </citation>
    <scope>NUCLEOTIDE SEQUENCE [LARGE SCALE GENOMIC DNA]</scope>
    <source>
        <strain evidence="11 12">MWU14-2217</strain>
    </source>
</reference>
<sequence>MKQSARGWALRGVCTGLVLLGGLCLAPLQAAESLQDSWQWRLPAGFAAPVVPADNPMSQAKVELGHYLFYEKRLSGNGKLMCASCHIQRLAFTDGLPVSRGSTGEYTARSAQALMNVAWNASYTWANPALTSLETQMSVPLFGENPVEMGVNDSNKQRVLQRLQADKRYRRLFRQAFTQDAAPISWRNIIRAIASFERSMVSGNARYDRYLQGRTRLTAAELRGKALFFGEKAECFHCHGGFNFSDQTVSVKTRLEEMLFHNTGLYNLDGKGAFPEGNRGIYELTGLAEDMGKFRATSLRNIAVTAPYMHDGSLKDLPSVLAFYAAGGRKIAQGKYQGDGRQNPYKSELIGNIDLSRREQQDIIAFLGTLTDPQFLHQRALADPFRR</sequence>
<evidence type="ECO:0000313" key="11">
    <source>
        <dbReference type="EMBL" id="RMC94526.1"/>
    </source>
</evidence>
<feature type="binding site" description="covalent" evidence="8">
    <location>
        <position position="238"/>
    </location>
    <ligand>
        <name>heme c</name>
        <dbReference type="ChEBI" id="CHEBI:61717"/>
        <label>2</label>
    </ligand>
</feature>
<comment type="PTM">
    <text evidence="8">Binds 2 heme groups per subunit.</text>
</comment>
<keyword evidence="5" id="KW-0574">Periplasm</keyword>
<dbReference type="InterPro" id="IPR004852">
    <property type="entry name" value="Di-haem_cyt_c_peroxidsae"/>
</dbReference>
<evidence type="ECO:0000259" key="10">
    <source>
        <dbReference type="PROSITE" id="PS51007"/>
    </source>
</evidence>
<keyword evidence="12" id="KW-1185">Reference proteome</keyword>
<comment type="caution">
    <text evidence="11">The sequence shown here is derived from an EMBL/GenBank/DDBJ whole genome shotgun (WGS) entry which is preliminary data.</text>
</comment>
<evidence type="ECO:0000256" key="6">
    <source>
        <dbReference type="ARBA" id="ARBA00023002"/>
    </source>
</evidence>
<comment type="cofactor">
    <cofactor evidence="8">
        <name>heme</name>
        <dbReference type="ChEBI" id="CHEBI:30413"/>
    </cofactor>
    <text evidence="8">Binds 2 heme groups.</text>
</comment>
<proteinExistence type="predicted"/>
<dbReference type="SUPFAM" id="SSF46626">
    <property type="entry name" value="Cytochrome c"/>
    <property type="match status" value="2"/>
</dbReference>
<keyword evidence="7 9" id="KW-0408">Iron</keyword>
<dbReference type="Proteomes" id="UP000274139">
    <property type="component" value="Unassembled WGS sequence"/>
</dbReference>
<dbReference type="PANTHER" id="PTHR30600">
    <property type="entry name" value="CYTOCHROME C PEROXIDASE-RELATED"/>
    <property type="match status" value="1"/>
</dbReference>
<organism evidence="11 12">
    <name type="scientific">Aquitalea palustris</name>
    <dbReference type="NCBI Taxonomy" id="2480983"/>
    <lineage>
        <taxon>Bacteria</taxon>
        <taxon>Pseudomonadati</taxon>
        <taxon>Pseudomonadota</taxon>
        <taxon>Betaproteobacteria</taxon>
        <taxon>Neisseriales</taxon>
        <taxon>Chromobacteriaceae</taxon>
        <taxon>Aquitalea</taxon>
    </lineage>
</organism>
<dbReference type="PROSITE" id="PS51007">
    <property type="entry name" value="CYTC"/>
    <property type="match status" value="1"/>
</dbReference>
<dbReference type="InterPro" id="IPR051395">
    <property type="entry name" value="Cytochrome_c_Peroxidase/MauG"/>
</dbReference>
<evidence type="ECO:0000256" key="9">
    <source>
        <dbReference type="PIRSR" id="PIRSR000294-2"/>
    </source>
</evidence>
<dbReference type="AlphaFoldDB" id="A0A454JFJ7"/>
<feature type="binding site" description="axial binding residue" evidence="9">
    <location>
        <position position="86"/>
    </location>
    <ligand>
        <name>heme c</name>
        <dbReference type="ChEBI" id="CHEBI:61717"/>
        <label>1</label>
    </ligand>
    <ligandPart>
        <name>Fe</name>
        <dbReference type="ChEBI" id="CHEBI:18248"/>
    </ligandPart>
</feature>
<dbReference type="OrthoDB" id="9805202at2"/>
<dbReference type="PIRSF" id="PIRSF000294">
    <property type="entry name" value="Cytochrome-c_peroxidase"/>
    <property type="match status" value="1"/>
</dbReference>
<evidence type="ECO:0000256" key="8">
    <source>
        <dbReference type="PIRSR" id="PIRSR000294-1"/>
    </source>
</evidence>
<evidence type="ECO:0000256" key="7">
    <source>
        <dbReference type="ARBA" id="ARBA00023004"/>
    </source>
</evidence>
<dbReference type="GO" id="GO:0042597">
    <property type="term" value="C:periplasmic space"/>
    <property type="evidence" value="ECO:0007669"/>
    <property type="project" value="UniProtKB-SubCell"/>
</dbReference>
<dbReference type="GO" id="GO:0004130">
    <property type="term" value="F:cytochrome-c peroxidase activity"/>
    <property type="evidence" value="ECO:0007669"/>
    <property type="project" value="TreeGrafter"/>
</dbReference>
<dbReference type="InterPro" id="IPR023929">
    <property type="entry name" value="MbnH-like"/>
</dbReference>
<dbReference type="InterPro" id="IPR009056">
    <property type="entry name" value="Cyt_c-like_dom"/>
</dbReference>
<evidence type="ECO:0000256" key="5">
    <source>
        <dbReference type="ARBA" id="ARBA00022764"/>
    </source>
</evidence>
<dbReference type="InterPro" id="IPR026259">
    <property type="entry name" value="MauG/Cytc_peroxidase"/>
</dbReference>
<protein>
    <submittedName>
        <fullName evidence="11">Di-heme enzyme</fullName>
    </submittedName>
</protein>
<evidence type="ECO:0000313" key="12">
    <source>
        <dbReference type="Proteomes" id="UP000274139"/>
    </source>
</evidence>
<feature type="binding site" description="covalent" evidence="8">
    <location>
        <position position="82"/>
    </location>
    <ligand>
        <name>heme c</name>
        <dbReference type="ChEBI" id="CHEBI:61717"/>
        <label>1</label>
    </ligand>
</feature>
<keyword evidence="6" id="KW-0560">Oxidoreductase</keyword>
<dbReference type="GO" id="GO:0046872">
    <property type="term" value="F:metal ion binding"/>
    <property type="evidence" value="ECO:0007669"/>
    <property type="project" value="UniProtKB-KW"/>
</dbReference>
<dbReference type="Pfam" id="PF03150">
    <property type="entry name" value="CCP_MauG"/>
    <property type="match status" value="1"/>
</dbReference>
<dbReference type="RefSeq" id="WP_103525619.1">
    <property type="nucleotide sequence ID" value="NZ_JAIZDC010000001.1"/>
</dbReference>
<dbReference type="PANTHER" id="PTHR30600:SF14">
    <property type="entry name" value="CYTOCHROME C PEROXIDASE"/>
    <property type="match status" value="1"/>
</dbReference>
<dbReference type="InterPro" id="IPR036909">
    <property type="entry name" value="Cyt_c-like_dom_sf"/>
</dbReference>